<keyword evidence="17" id="KW-1185">Reference proteome</keyword>
<dbReference type="InterPro" id="IPR007080">
    <property type="entry name" value="RNA_pol_Rpb1_1"/>
</dbReference>
<dbReference type="InterPro" id="IPR000722">
    <property type="entry name" value="RNA_pol_asu"/>
</dbReference>
<dbReference type="InterPro" id="IPR006592">
    <property type="entry name" value="RNA_pol_N"/>
</dbReference>
<evidence type="ECO:0000256" key="13">
    <source>
        <dbReference type="ARBA" id="ARBA00058108"/>
    </source>
</evidence>
<feature type="domain" description="RNA polymerase N-terminal" evidence="15">
    <location>
        <begin position="263"/>
        <end position="566"/>
    </location>
</feature>
<proteinExistence type="inferred from homology"/>
<evidence type="ECO:0000256" key="8">
    <source>
        <dbReference type="ARBA" id="ARBA00022833"/>
    </source>
</evidence>
<dbReference type="Gene3D" id="4.10.860.120">
    <property type="entry name" value="RNA polymerase II, clamp domain"/>
    <property type="match status" value="1"/>
</dbReference>
<dbReference type="InterPro" id="IPR007066">
    <property type="entry name" value="RNA_pol_Rpb1_3"/>
</dbReference>
<dbReference type="CDD" id="cd02736">
    <property type="entry name" value="RNAP_III_Rpc1_C"/>
    <property type="match status" value="1"/>
</dbReference>
<evidence type="ECO:0000256" key="2">
    <source>
        <dbReference type="ARBA" id="ARBA00006460"/>
    </source>
</evidence>
<comment type="caution">
    <text evidence="16">The sequence shown here is derived from an EMBL/GenBank/DDBJ whole genome shotgun (WGS) entry which is preliminary data.</text>
</comment>
<dbReference type="InterPro" id="IPR035698">
    <property type="entry name" value="RNAP_III_Rpc1_C"/>
</dbReference>
<dbReference type="NCBIfam" id="NF006336">
    <property type="entry name" value="PRK08566.1"/>
    <property type="match status" value="1"/>
</dbReference>
<dbReference type="InterPro" id="IPR007083">
    <property type="entry name" value="RNA_pol_Rpb1_4"/>
</dbReference>
<dbReference type="InterPro" id="IPR007081">
    <property type="entry name" value="RNA_pol_Rpb1_5"/>
</dbReference>
<dbReference type="Gene3D" id="6.10.250.2940">
    <property type="match status" value="1"/>
</dbReference>
<dbReference type="Pfam" id="PF04983">
    <property type="entry name" value="RNA_pol_Rpb1_3"/>
    <property type="match status" value="1"/>
</dbReference>
<keyword evidence="7" id="KW-0479">Metal-binding</keyword>
<dbReference type="GO" id="GO:0003677">
    <property type="term" value="F:DNA binding"/>
    <property type="evidence" value="ECO:0007669"/>
    <property type="project" value="InterPro"/>
</dbReference>
<dbReference type="GO" id="GO:0006351">
    <property type="term" value="P:DNA-templated transcription"/>
    <property type="evidence" value="ECO:0007669"/>
    <property type="project" value="InterPro"/>
</dbReference>
<evidence type="ECO:0000256" key="12">
    <source>
        <dbReference type="ARBA" id="ARBA00048552"/>
    </source>
</evidence>
<comment type="similarity">
    <text evidence="2 14">Belongs to the RNA polymerase beta' chain family.</text>
</comment>
<protein>
    <recommendedName>
        <fullName evidence="14">DNA-directed RNA polymerase subunit</fullName>
        <ecNumber evidence="14">2.7.7.6</ecNumber>
    </recommendedName>
</protein>
<dbReference type="SUPFAM" id="SSF64484">
    <property type="entry name" value="beta and beta-prime subunits of DNA dependent RNA-polymerase"/>
    <property type="match status" value="1"/>
</dbReference>
<comment type="subcellular location">
    <subcellularLocation>
        <location evidence="1">Nucleus</location>
    </subcellularLocation>
</comment>
<evidence type="ECO:0000313" key="17">
    <source>
        <dbReference type="Proteomes" id="UP000813444"/>
    </source>
</evidence>
<keyword evidence="4 14" id="KW-0240">DNA-directed RNA polymerase</keyword>
<dbReference type="InterPro" id="IPR035697">
    <property type="entry name" value="RNAP_III_RPC1_N"/>
</dbReference>
<reference evidence="16" key="1">
    <citation type="journal article" date="2021" name="Nat. Commun.">
        <title>Genetic determinants of endophytism in the Arabidopsis root mycobiome.</title>
        <authorList>
            <person name="Mesny F."/>
            <person name="Miyauchi S."/>
            <person name="Thiergart T."/>
            <person name="Pickel B."/>
            <person name="Atanasova L."/>
            <person name="Karlsson M."/>
            <person name="Huettel B."/>
            <person name="Barry K.W."/>
            <person name="Haridas S."/>
            <person name="Chen C."/>
            <person name="Bauer D."/>
            <person name="Andreopoulos W."/>
            <person name="Pangilinan J."/>
            <person name="LaButti K."/>
            <person name="Riley R."/>
            <person name="Lipzen A."/>
            <person name="Clum A."/>
            <person name="Drula E."/>
            <person name="Henrissat B."/>
            <person name="Kohler A."/>
            <person name="Grigoriev I.V."/>
            <person name="Martin F.M."/>
            <person name="Hacquard S."/>
        </authorList>
    </citation>
    <scope>NUCLEOTIDE SEQUENCE</scope>
    <source>
        <strain evidence="16">MPI-CAGE-CH-0235</strain>
    </source>
</reference>
<dbReference type="FunFam" id="2.40.40.20:FF:000019">
    <property type="entry name" value="DNA-directed RNA polymerase II subunit RPB1"/>
    <property type="match status" value="1"/>
</dbReference>
<dbReference type="SMART" id="SM00663">
    <property type="entry name" value="RPOLA_N"/>
    <property type="match status" value="1"/>
</dbReference>
<dbReference type="CDD" id="cd02583">
    <property type="entry name" value="RNAP_III_RPC1_N"/>
    <property type="match status" value="1"/>
</dbReference>
<dbReference type="InterPro" id="IPR044893">
    <property type="entry name" value="RNA_pol_Rpb1_clamp_domain"/>
</dbReference>
<keyword evidence="11" id="KW-0539">Nucleus</keyword>
<comment type="subunit">
    <text evidence="3">Component of the RNA polymerase III (Pol III) complex consisting of 17 subunits.</text>
</comment>
<evidence type="ECO:0000259" key="15">
    <source>
        <dbReference type="SMART" id="SM00663"/>
    </source>
</evidence>
<dbReference type="EC" id="2.7.7.6" evidence="14"/>
<dbReference type="Gene3D" id="1.10.274.100">
    <property type="entry name" value="RNA polymerase Rpb1, domain 3"/>
    <property type="match status" value="1"/>
</dbReference>
<dbReference type="GO" id="GO:0003899">
    <property type="term" value="F:DNA-directed RNA polymerase activity"/>
    <property type="evidence" value="ECO:0007669"/>
    <property type="project" value="UniProtKB-EC"/>
</dbReference>
<dbReference type="PANTHER" id="PTHR48446:SF1">
    <property type="entry name" value="DNA-DIRECTED RNA POLYMERASE SUBUNIT BETA' N-TERMINAL SECTION"/>
    <property type="match status" value="1"/>
</dbReference>
<dbReference type="Pfam" id="PF04998">
    <property type="entry name" value="RNA_pol_Rpb1_5"/>
    <property type="match status" value="1"/>
</dbReference>
<keyword evidence="10 14" id="KW-0804">Transcription</keyword>
<dbReference type="Gene3D" id="6.20.50.80">
    <property type="match status" value="1"/>
</dbReference>
<dbReference type="FunFam" id="1.10.132.30:FF:000001">
    <property type="entry name" value="DNA-directed RNA polymerase subunit"/>
    <property type="match status" value="1"/>
</dbReference>
<keyword evidence="9" id="KW-0460">Magnesium</keyword>
<dbReference type="Pfam" id="PF04997">
    <property type="entry name" value="RNA_pol_Rpb1_1"/>
    <property type="match status" value="1"/>
</dbReference>
<evidence type="ECO:0000256" key="5">
    <source>
        <dbReference type="ARBA" id="ARBA00022679"/>
    </source>
</evidence>
<dbReference type="FunFam" id="1.10.274.100:FF:000008">
    <property type="entry name" value="DNA-directed RNA polymerase subunit"/>
    <property type="match status" value="1"/>
</dbReference>
<dbReference type="Gene3D" id="1.10.132.30">
    <property type="match status" value="1"/>
</dbReference>
<keyword evidence="5 14" id="KW-0808">Transferase</keyword>
<evidence type="ECO:0000313" key="16">
    <source>
        <dbReference type="EMBL" id="KAH7326588.1"/>
    </source>
</evidence>
<dbReference type="Pfam" id="PF00623">
    <property type="entry name" value="RNA_pol_Rpb1_2"/>
    <property type="match status" value="1"/>
</dbReference>
<accession>A0A8K0SWQ6</accession>
<sequence length="1451" mass="161944">MATTTSLTEVPTKKQLVDKLPKRFRGIKFGIQSNQHIANQAVIEISNRLLYDIEHNRSAYHHGPLDPRLGISSKQAKCATCNDPLKDCTGHFGYVRLPLPAFHVGYLRFIMSILQEICKDCGRVLLEEPDRRAFLKELRRPNLDNLRRTQICKRINEQCRKARKCPYCSSVNGQIRKVGVLKLCHDKFSFYNKSTALKKVPPESKVRFDESFSEVRRENQDLDKHLRRAMEDLNPLRVLNLFKSISPTDCELLGLNPTEGRPEMFIWQYLPAPPVCIRPSVAQDNASTEDDLTAKLADIVWVSGMIRSALQKGSSLQTIMEQWEYLQTQIAMYVNSDVPGLQQPGFGKSIRGICQRLKGKQGRFRGNLSGKRVDFSGRTVISPDPNLGVDQVAVPQLVAKNLTYPERVQRHNLKKLQQCVINGPDVWPGAQSIKKFDDGEYLVNLKFGNREAAARALSYGDVVERHLEDGDIVLFNRQPSLHKLSIMSHLVKVRPWRTFRLNECVCNPYNADFDGDEMNLHVPQTEEARAEAINLMGVKYNLITPKDGQPIIAATQDFITAAFLLSSKDAMFDRKTFTYLCMHMVDGQTHLDLPPPAIIAPRALWTGKQLFSVLIRPNNQSKVKINLDAKCKIYKAEKGVYPPMDPNDQWLVVRNSEVLCGRMDKSTVGAGKKDSVFYVILRDFGPDEAVQAMNRLAKLCARGLTQRGFSIGVGDVFPTQTLTDEKNELVSTAYKQSDELIEKFKQGKLEKAAGCNMEQTLENSISGILSKVRKQAGEYCIDTLSRNNAPLIMAQSGSKGSDINVAQMVALVGQQIIGGQRVVDGFQDRSLPHFHKHARQPPSRGFIRNSFYNGLSPTEFIFHAMSGREGLVDTAVKTAETGYMSRRLMKSLEDLSTQYDNTVRTSSGTVVQFQFGDDGLDPADMEGSGAPVHFQRTWTHAETTTWDNNERTLLPGEIRAFCDSILAAERKRLERKGLLHGEPLDYDDQTDYAIDEHEGARNFLTEIGSFVEKLAAKLEKVRKLAGLQDDDDTSNQVAMEHSDRTAKVSASALRLFIRLCLAKYKKAHVEPGHSVGAVGAQSIGEPGTQMTLKTFHFAGVAGMSITQGVPRIKEIINASKSISTPVISCPLLNNRQIEVAKVIKARIEKTYISDVIHYIEDEWRAGEGNMVLQINKQTLADMHLGIGMFEIADAICKERKLKIQAEDLSIQADKIVVRVRGLNDPSVKRTARTKASAEESSDLLLRAAVLRRGLPAVAISGYPDATRALIETSEKSTYRVLVEGYGLRACMNTEGVVATEVRSNSVMECGEVLGIEAARTTIAHEIKTVMGDMGIDPRHMQLLADVMTFKGEVLGITRFGLSKMRDSVLHLASFEKTPDHLFDAAAGMKTDLIEGVSEGIIMGQTMSVGTGAFQVVRRLAIRPGDYSQKPTLFEDAWKTQTDKKRKARRAR</sequence>
<comment type="function">
    <text evidence="13">DNA-dependent RNA polymerase catalyzes the transcription of DNA into RNA using the four ribonucleoside triphosphates as substrates. Largest and catalytic core component of RNA polymerase III which synthesizes small RNAs, such as 5S rRNA and tRNAs. Forms the polymerase active center together with the second largest subunit. A single-stranded DNA template strand of the promoter is positioned within the central active site cleft of Pol III. A bridging helix emanates from RPC1 and crosses the cleft near the catalytic site and is thought to promote translocation of Pol III by acting as a ratchet that moves the RNA-DNA hybrid through the active site by switching from straight to bent conformations at each step of nucleotide addition.</text>
</comment>
<dbReference type="GO" id="GO:0046872">
    <property type="term" value="F:metal ion binding"/>
    <property type="evidence" value="ECO:0007669"/>
    <property type="project" value="UniProtKB-KW"/>
</dbReference>
<dbReference type="Gene3D" id="1.10.150.390">
    <property type="match status" value="1"/>
</dbReference>
<dbReference type="FunFam" id="4.10.860.120:FF:000004">
    <property type="entry name" value="DNA-directed RNA polymerase subunit"/>
    <property type="match status" value="1"/>
</dbReference>
<dbReference type="InterPro" id="IPR038120">
    <property type="entry name" value="Rpb1_funnel_sf"/>
</dbReference>
<comment type="catalytic activity">
    <reaction evidence="12 14">
        <text>RNA(n) + a ribonucleoside 5'-triphosphate = RNA(n+1) + diphosphate</text>
        <dbReference type="Rhea" id="RHEA:21248"/>
        <dbReference type="Rhea" id="RHEA-COMP:14527"/>
        <dbReference type="Rhea" id="RHEA-COMP:17342"/>
        <dbReference type="ChEBI" id="CHEBI:33019"/>
        <dbReference type="ChEBI" id="CHEBI:61557"/>
        <dbReference type="ChEBI" id="CHEBI:140395"/>
        <dbReference type="EC" id="2.7.7.6"/>
    </reaction>
</comment>
<gene>
    <name evidence="16" type="ORF">B0I35DRAFT_347692</name>
</gene>
<evidence type="ECO:0000256" key="1">
    <source>
        <dbReference type="ARBA" id="ARBA00004123"/>
    </source>
</evidence>
<keyword evidence="6 14" id="KW-0548">Nucleotidyltransferase</keyword>
<organism evidence="16 17">
    <name type="scientific">Stachybotrys elegans</name>
    <dbReference type="NCBI Taxonomy" id="80388"/>
    <lineage>
        <taxon>Eukaryota</taxon>
        <taxon>Fungi</taxon>
        <taxon>Dikarya</taxon>
        <taxon>Ascomycota</taxon>
        <taxon>Pezizomycotina</taxon>
        <taxon>Sordariomycetes</taxon>
        <taxon>Hypocreomycetidae</taxon>
        <taxon>Hypocreales</taxon>
        <taxon>Stachybotryaceae</taxon>
        <taxon>Stachybotrys</taxon>
    </lineage>
</organism>
<evidence type="ECO:0000256" key="11">
    <source>
        <dbReference type="ARBA" id="ARBA00023242"/>
    </source>
</evidence>
<dbReference type="OrthoDB" id="270392at2759"/>
<dbReference type="EMBL" id="JAGPNK010000002">
    <property type="protein sequence ID" value="KAH7326588.1"/>
    <property type="molecule type" value="Genomic_DNA"/>
</dbReference>
<dbReference type="Gene3D" id="3.30.1490.180">
    <property type="entry name" value="RNA polymerase ii"/>
    <property type="match status" value="1"/>
</dbReference>
<evidence type="ECO:0000256" key="3">
    <source>
        <dbReference type="ARBA" id="ARBA00011206"/>
    </source>
</evidence>
<evidence type="ECO:0000256" key="9">
    <source>
        <dbReference type="ARBA" id="ARBA00022842"/>
    </source>
</evidence>
<dbReference type="InterPro" id="IPR015700">
    <property type="entry name" value="RPC1"/>
</dbReference>
<dbReference type="Proteomes" id="UP000813444">
    <property type="component" value="Unassembled WGS sequence"/>
</dbReference>
<dbReference type="GO" id="GO:0000428">
    <property type="term" value="C:DNA-directed RNA polymerase complex"/>
    <property type="evidence" value="ECO:0007669"/>
    <property type="project" value="UniProtKB-KW"/>
</dbReference>
<dbReference type="FunFam" id="1.10.150.390:FF:000004">
    <property type="entry name" value="DNA-directed RNA polymerase subunit"/>
    <property type="match status" value="1"/>
</dbReference>
<dbReference type="Pfam" id="PF05000">
    <property type="entry name" value="RNA_pol_Rpb1_4"/>
    <property type="match status" value="1"/>
</dbReference>
<evidence type="ECO:0000256" key="14">
    <source>
        <dbReference type="RuleBase" id="RU004279"/>
    </source>
</evidence>
<dbReference type="PANTHER" id="PTHR48446">
    <property type="entry name" value="DNA-DIRECTED RNA POLYMERASE SUBUNIT BETA' N-TERMINAL SECTION"/>
    <property type="match status" value="1"/>
</dbReference>
<evidence type="ECO:0000256" key="7">
    <source>
        <dbReference type="ARBA" id="ARBA00022723"/>
    </source>
</evidence>
<evidence type="ECO:0000256" key="4">
    <source>
        <dbReference type="ARBA" id="ARBA00022478"/>
    </source>
</evidence>
<keyword evidence="8" id="KW-0862">Zinc</keyword>
<name>A0A8K0SWQ6_9HYPO</name>
<dbReference type="Gene3D" id="2.40.40.20">
    <property type="match status" value="1"/>
</dbReference>
<dbReference type="GO" id="GO:0005634">
    <property type="term" value="C:nucleus"/>
    <property type="evidence" value="ECO:0007669"/>
    <property type="project" value="UniProtKB-SubCell"/>
</dbReference>
<evidence type="ECO:0000256" key="6">
    <source>
        <dbReference type="ARBA" id="ARBA00022695"/>
    </source>
</evidence>
<dbReference type="InterPro" id="IPR042102">
    <property type="entry name" value="RNA_pol_Rpb1_3_sf"/>
</dbReference>
<evidence type="ECO:0000256" key="10">
    <source>
        <dbReference type="ARBA" id="ARBA00023163"/>
    </source>
</evidence>